<dbReference type="GO" id="GO:0004222">
    <property type="term" value="F:metalloendopeptidase activity"/>
    <property type="evidence" value="ECO:0007669"/>
    <property type="project" value="InterPro"/>
</dbReference>
<evidence type="ECO:0000256" key="12">
    <source>
        <dbReference type="SAM" id="Phobius"/>
    </source>
</evidence>
<evidence type="ECO:0000256" key="2">
    <source>
        <dbReference type="ARBA" id="ARBA00004496"/>
    </source>
</evidence>
<dbReference type="PANTHER" id="PTHR47107:SF1">
    <property type="entry name" value="CERAMIDE-BINDING PROTEIN SVF1-RELATED"/>
    <property type="match status" value="1"/>
</dbReference>
<keyword evidence="9" id="KW-0482">Metalloprotease</keyword>
<evidence type="ECO:0000256" key="5">
    <source>
        <dbReference type="ARBA" id="ARBA00022670"/>
    </source>
</evidence>
<keyword evidence="17" id="KW-1185">Reference proteome</keyword>
<feature type="coiled-coil region" evidence="10">
    <location>
        <begin position="1193"/>
        <end position="1220"/>
    </location>
</feature>
<keyword evidence="7" id="KW-0378">Hydrolase</keyword>
<keyword evidence="5" id="KW-0645">Protease</keyword>
<evidence type="ECO:0000259" key="13">
    <source>
        <dbReference type="Pfam" id="PF01435"/>
    </source>
</evidence>
<keyword evidence="8" id="KW-0862">Zinc</keyword>
<comment type="similarity">
    <text evidence="3">Belongs to the SVF1 family.</text>
</comment>
<evidence type="ECO:0000256" key="7">
    <source>
        <dbReference type="ARBA" id="ARBA00022801"/>
    </source>
</evidence>
<feature type="domain" description="Svf1-like N-terminal" evidence="14">
    <location>
        <begin position="50"/>
        <end position="221"/>
    </location>
</feature>
<evidence type="ECO:0000313" key="17">
    <source>
        <dbReference type="Proteomes" id="UP000092993"/>
    </source>
</evidence>
<dbReference type="PANTHER" id="PTHR47107">
    <property type="entry name" value="SVF1-LIKE PROTEIN YDR222W-RELATED"/>
    <property type="match status" value="1"/>
</dbReference>
<evidence type="ECO:0000256" key="1">
    <source>
        <dbReference type="ARBA" id="ARBA00001947"/>
    </source>
</evidence>
<dbReference type="GO" id="GO:0046872">
    <property type="term" value="F:metal ion binding"/>
    <property type="evidence" value="ECO:0007669"/>
    <property type="project" value="UniProtKB-KW"/>
</dbReference>
<feature type="transmembrane region" description="Helical" evidence="12">
    <location>
        <begin position="806"/>
        <end position="827"/>
    </location>
</feature>
<organism evidence="16 17">
    <name type="scientific">Grifola frondosa</name>
    <name type="common">Maitake</name>
    <name type="synonym">Polyporus frondosus</name>
    <dbReference type="NCBI Taxonomy" id="5627"/>
    <lineage>
        <taxon>Eukaryota</taxon>
        <taxon>Fungi</taxon>
        <taxon>Dikarya</taxon>
        <taxon>Basidiomycota</taxon>
        <taxon>Agaricomycotina</taxon>
        <taxon>Agaricomycetes</taxon>
        <taxon>Polyporales</taxon>
        <taxon>Grifolaceae</taxon>
        <taxon>Grifola</taxon>
    </lineage>
</organism>
<accession>A0A1C7M5G8</accession>
<dbReference type="Proteomes" id="UP000092993">
    <property type="component" value="Unassembled WGS sequence"/>
</dbReference>
<dbReference type="InterPro" id="IPR013931">
    <property type="entry name" value="Svf1-like_N"/>
</dbReference>
<keyword evidence="4" id="KW-0963">Cytoplasm</keyword>
<dbReference type="EMBL" id="LUGG01000009">
    <property type="protein sequence ID" value="OBZ72195.1"/>
    <property type="molecule type" value="Genomic_DNA"/>
</dbReference>
<evidence type="ECO:0000256" key="8">
    <source>
        <dbReference type="ARBA" id="ARBA00022833"/>
    </source>
</evidence>
<keyword evidence="12" id="KW-0812">Transmembrane</keyword>
<reference evidence="16 17" key="1">
    <citation type="submission" date="2016-03" db="EMBL/GenBank/DDBJ databases">
        <title>Whole genome sequencing of Grifola frondosa 9006-11.</title>
        <authorList>
            <person name="Min B."/>
            <person name="Park H."/>
            <person name="Kim J.-G."/>
            <person name="Cho H."/>
            <person name="Oh Y.-L."/>
            <person name="Kong W.-S."/>
            <person name="Choi I.-G."/>
        </authorList>
    </citation>
    <scope>NUCLEOTIDE SEQUENCE [LARGE SCALE GENOMIC DNA]</scope>
    <source>
        <strain evidence="16 17">9006-11</strain>
    </source>
</reference>
<comment type="caution">
    <text evidence="16">The sequence shown here is derived from an EMBL/GenBank/DDBJ whole genome shotgun (WGS) entry which is preliminary data.</text>
</comment>
<feature type="domain" description="Peptidase M48" evidence="13">
    <location>
        <begin position="956"/>
        <end position="1197"/>
    </location>
</feature>
<proteinExistence type="inferred from homology"/>
<evidence type="ECO:0000256" key="9">
    <source>
        <dbReference type="ARBA" id="ARBA00023049"/>
    </source>
</evidence>
<evidence type="ECO:0000256" key="11">
    <source>
        <dbReference type="SAM" id="MobiDB-lite"/>
    </source>
</evidence>
<keyword evidence="12" id="KW-0472">Membrane</keyword>
<feature type="transmembrane region" description="Helical" evidence="12">
    <location>
        <begin position="753"/>
        <end position="770"/>
    </location>
</feature>
<dbReference type="Pfam" id="PF08622">
    <property type="entry name" value="Svf1"/>
    <property type="match status" value="1"/>
</dbReference>
<keyword evidence="10" id="KW-0175">Coiled coil</keyword>
<dbReference type="InterPro" id="IPR051385">
    <property type="entry name" value="Ceramide-binding_SVF1"/>
</dbReference>
<protein>
    <submittedName>
        <fullName evidence="16">Survival factor 1</fullName>
    </submittedName>
</protein>
<dbReference type="STRING" id="5627.A0A1C7M5G8"/>
<dbReference type="AlphaFoldDB" id="A0A1C7M5G8"/>
<dbReference type="GO" id="GO:0006508">
    <property type="term" value="P:proteolysis"/>
    <property type="evidence" value="ECO:0007669"/>
    <property type="project" value="UniProtKB-KW"/>
</dbReference>
<dbReference type="GO" id="GO:0005737">
    <property type="term" value="C:cytoplasm"/>
    <property type="evidence" value="ECO:0007669"/>
    <property type="project" value="UniProtKB-SubCell"/>
</dbReference>
<evidence type="ECO:0000259" key="15">
    <source>
        <dbReference type="Pfam" id="PF17187"/>
    </source>
</evidence>
<feature type="domain" description="Svf1-like C-terminal" evidence="15">
    <location>
        <begin position="223"/>
        <end position="423"/>
    </location>
</feature>
<dbReference type="Pfam" id="PF17187">
    <property type="entry name" value="Svf1_C"/>
    <property type="match status" value="1"/>
</dbReference>
<name>A0A1C7M5G8_GRIFR</name>
<evidence type="ECO:0000256" key="3">
    <source>
        <dbReference type="ARBA" id="ARBA00009069"/>
    </source>
</evidence>
<sequence>MFSSLFSTVPPTDPNAPNFHPVSEAFEPSEMFGELEPKDTEWVCPGGFAVETMIYYNILEDGTSLMCQVIHSAVGVWYPTIQFTCKMYNPTTKETTWKSVNITNFVTPPPGLDKRSSKGDQFSIIHKSNPDSDTAESYAITAKLGDDLQISVTASRAANMPGFKLGKGPKGGTSYFGTDTEKPESYVLHKFWPRDYMTGVVVHNGKIIEAKGPGMFVHAIQGMRPNLVAARWNFAHFESEQHGGVSAIQMELTTTETYGRKGPGSGFVSVNVGSLVLGGKLAVVTAETKWPDEALPDGVGVMSRAVHSKTALDPDTGYDAPTELVFRWAGPSIVPDAQGAIDATLTVDVGPPDASKGLIEKVDVLAEIPYVIKTMVNYVAGTKPYIYQWHNPATLNVSIPSGIIPGESGEVKIDGWLYNEATVESEIGQLLWLRWTKYPRALSRSTMCYVAFSITQLTPSKLTPVFPRTSSTTILQHQGQISQAPLRADLREPNRHRAAPYLDDTRTRIFSTSRNFPSTSNSLEGGAYFHGLLGAEQRYTNTLPTYSNVRGSRSSFVTSSDRPSPSNVQQSGGFSESLRNSCRLPVADPSTKGVRSLRTPIHHLPWPELGSLPCLGDPKWFVSASRNCPPLLKWSANDVNCARLQRTVTELVQCRIFSHIPSGVKRGCPSWLVVDSMAKGTRSLHTQSRNRRSWHGRGGYHSLLQTDERHLRPVFPYLLVSGARLFHATPKNQGGPLLPLLAGLLKTSTALEFARMAARVGLTFLPIIMLKNMKSKRQLRWAEAQGHPDLDAKKDMVMRGIRNRTLVFHALLFIPIVLFWATILASLERTPLTGRWRIILLSPEEEEDIAAQLAGPGWYHAVGEILSADGPVKLIPPSDWRLSWVQDTLRRLESVIPTLQREQEVVPHWVECGPDDIPLPPPAEYPLRPRPRGSEYLRRFAELTCARTVPPAPHSIAGPPYSLIVVDKPESSNAFSYGFGPEGGGGIVVFSGFLDDVLSKNQPEQAYTPPEERTWLSALFGSLFSIGATPPSRPEPTPEQTSELAILLAHELAHLVLSHHIETLSSGSIIWPGVMSIVTDVVRAFLFPVTMLFGPFINDALAGVGKAGSGEITKLQEFCTSQKQEIEADVVSARLLAHAGFDPRHSVRFWEERQDTPQNAECSPARAEAELSAAESLQHRWIGSTHPVHTVRVDRLKLELERWEDERRAAARQKQLMQQSEAEV</sequence>
<gene>
    <name evidence="16" type="primary">svf1</name>
    <name evidence="16" type="ORF">A0H81_07965</name>
</gene>
<dbReference type="OMA" id="WIGSTHP"/>
<evidence type="ECO:0000313" key="16">
    <source>
        <dbReference type="EMBL" id="OBZ72195.1"/>
    </source>
</evidence>
<dbReference type="InterPro" id="IPR033394">
    <property type="entry name" value="Svf1-like_C"/>
</dbReference>
<keyword evidence="12" id="KW-1133">Transmembrane helix</keyword>
<dbReference type="OrthoDB" id="2590239at2759"/>
<comment type="cofactor">
    <cofactor evidence="1">
        <name>Zn(2+)</name>
        <dbReference type="ChEBI" id="CHEBI:29105"/>
    </cofactor>
</comment>
<keyword evidence="6" id="KW-0479">Metal-binding</keyword>
<dbReference type="Pfam" id="PF01435">
    <property type="entry name" value="Peptidase_M48"/>
    <property type="match status" value="1"/>
</dbReference>
<evidence type="ECO:0000259" key="14">
    <source>
        <dbReference type="Pfam" id="PF08622"/>
    </source>
</evidence>
<dbReference type="GO" id="GO:0006979">
    <property type="term" value="P:response to oxidative stress"/>
    <property type="evidence" value="ECO:0007669"/>
    <property type="project" value="InterPro"/>
</dbReference>
<evidence type="ECO:0000256" key="4">
    <source>
        <dbReference type="ARBA" id="ARBA00022490"/>
    </source>
</evidence>
<evidence type="ECO:0000256" key="6">
    <source>
        <dbReference type="ARBA" id="ARBA00022723"/>
    </source>
</evidence>
<evidence type="ECO:0000256" key="10">
    <source>
        <dbReference type="SAM" id="Coils"/>
    </source>
</evidence>
<dbReference type="InterPro" id="IPR001915">
    <property type="entry name" value="Peptidase_M48"/>
</dbReference>
<comment type="subcellular location">
    <subcellularLocation>
        <location evidence="2">Cytoplasm</location>
    </subcellularLocation>
</comment>
<feature type="region of interest" description="Disordered" evidence="11">
    <location>
        <begin position="552"/>
        <end position="580"/>
    </location>
</feature>